<evidence type="ECO:0000256" key="6">
    <source>
        <dbReference type="ARBA" id="ARBA00023136"/>
    </source>
</evidence>
<comment type="subcellular location">
    <subcellularLocation>
        <location evidence="7">Cell membrane</location>
        <topology evidence="7">Multi-pass membrane protein</topology>
    </subcellularLocation>
    <subcellularLocation>
        <location evidence="1">Membrane</location>
    </subcellularLocation>
</comment>
<dbReference type="EC" id="7.1.1.-" evidence="7"/>
<evidence type="ECO:0000256" key="8">
    <source>
        <dbReference type="SAM" id="Phobius"/>
    </source>
</evidence>
<feature type="transmembrane region" description="Helical" evidence="8">
    <location>
        <begin position="59"/>
        <end position="80"/>
    </location>
</feature>
<name>A0ABM6RVQ8_9FIRM</name>
<dbReference type="InterPro" id="IPR000440">
    <property type="entry name" value="NADH_UbQ/plastoQ_OxRdtase_su3"/>
</dbReference>
<evidence type="ECO:0000256" key="1">
    <source>
        <dbReference type="ARBA" id="ARBA00004370"/>
    </source>
</evidence>
<evidence type="ECO:0000256" key="5">
    <source>
        <dbReference type="ARBA" id="ARBA00022989"/>
    </source>
</evidence>
<evidence type="ECO:0000313" key="9">
    <source>
        <dbReference type="EMBL" id="AUW95371.1"/>
    </source>
</evidence>
<organism evidence="9 10">
    <name type="scientific">Sulfobacillus thermotolerans</name>
    <dbReference type="NCBI Taxonomy" id="338644"/>
    <lineage>
        <taxon>Bacteria</taxon>
        <taxon>Bacillati</taxon>
        <taxon>Bacillota</taxon>
        <taxon>Clostridia</taxon>
        <taxon>Eubacteriales</taxon>
        <taxon>Clostridiales Family XVII. Incertae Sedis</taxon>
        <taxon>Sulfobacillus</taxon>
    </lineage>
</organism>
<feature type="transmembrane region" description="Helical" evidence="8">
    <location>
        <begin position="86"/>
        <end position="109"/>
    </location>
</feature>
<comment type="function">
    <text evidence="7">NDH-1 shuttles electrons from NADH, via FMN and iron-sulfur (Fe-S) centers, to quinones in the respiratory chain.</text>
</comment>
<dbReference type="Pfam" id="PF00507">
    <property type="entry name" value="Oxidored_q4"/>
    <property type="match status" value="1"/>
</dbReference>
<keyword evidence="5 8" id="KW-1133">Transmembrane helix</keyword>
<keyword evidence="6 8" id="KW-0472">Membrane</keyword>
<evidence type="ECO:0000313" key="10">
    <source>
        <dbReference type="Proteomes" id="UP000325292"/>
    </source>
</evidence>
<reference evidence="9 10" key="1">
    <citation type="journal article" date="2019" name="Sci. Rep.">
        <title>Sulfobacillus thermotolerans: new insights into resistance and metabolic capacities of acidophilic chemolithotrophs.</title>
        <authorList>
            <person name="Panyushkina A.E."/>
            <person name="Babenko V.V."/>
            <person name="Nikitina A.S."/>
            <person name="Selezneva O.V."/>
            <person name="Tsaplina I.A."/>
            <person name="Letarova M.A."/>
            <person name="Kostryukova E.S."/>
            <person name="Letarov A.V."/>
        </authorList>
    </citation>
    <scope>NUCLEOTIDE SEQUENCE [LARGE SCALE GENOMIC DNA]</scope>
    <source>
        <strain evidence="9 10">Kr1</strain>
    </source>
</reference>
<evidence type="ECO:0000256" key="3">
    <source>
        <dbReference type="ARBA" id="ARBA00022448"/>
    </source>
</evidence>
<dbReference type="PANTHER" id="PTHR11058">
    <property type="entry name" value="NADH-UBIQUINONE OXIDOREDUCTASE CHAIN 3"/>
    <property type="match status" value="1"/>
</dbReference>
<comment type="similarity">
    <text evidence="2 7">Belongs to the complex I subunit 3 family.</text>
</comment>
<keyword evidence="4 7" id="KW-0812">Transmembrane</keyword>
<evidence type="ECO:0000256" key="4">
    <source>
        <dbReference type="ARBA" id="ARBA00022692"/>
    </source>
</evidence>
<keyword evidence="7" id="KW-0520">NAD</keyword>
<evidence type="ECO:0000256" key="2">
    <source>
        <dbReference type="ARBA" id="ARBA00008472"/>
    </source>
</evidence>
<keyword evidence="7" id="KW-0874">Quinone</keyword>
<evidence type="ECO:0000256" key="7">
    <source>
        <dbReference type="RuleBase" id="RU003639"/>
    </source>
</evidence>
<keyword evidence="3" id="KW-0813">Transport</keyword>
<protein>
    <recommendedName>
        <fullName evidence="7">NADH-quinone oxidoreductase subunit</fullName>
        <ecNumber evidence="7">7.1.1.-</ecNumber>
    </recommendedName>
</protein>
<dbReference type="Gene3D" id="1.20.58.1610">
    <property type="entry name" value="NADH:ubiquinone/plastoquinone oxidoreductase, chain 3"/>
    <property type="match status" value="1"/>
</dbReference>
<keyword evidence="10" id="KW-1185">Reference proteome</keyword>
<dbReference type="Proteomes" id="UP000325292">
    <property type="component" value="Chromosome"/>
</dbReference>
<dbReference type="EMBL" id="CP019454">
    <property type="protein sequence ID" value="AUW95371.1"/>
    <property type="molecule type" value="Genomic_DNA"/>
</dbReference>
<sequence>MMERIVAIYLILGLTIPFSMERLGRILRPKTDPDSALDTPYESGIAAEGDTWQPQYLRYYLFAMVFVLFDAETAILFPWADAFHQIPPLLGLQAMIFVALLLFGLVYAWKKGALKWE</sequence>
<comment type="catalytic activity">
    <reaction evidence="7">
        <text>a quinone + NADH + 5 H(+)(in) = a quinol + NAD(+) + 4 H(+)(out)</text>
        <dbReference type="Rhea" id="RHEA:57888"/>
        <dbReference type="ChEBI" id="CHEBI:15378"/>
        <dbReference type="ChEBI" id="CHEBI:24646"/>
        <dbReference type="ChEBI" id="CHEBI:57540"/>
        <dbReference type="ChEBI" id="CHEBI:57945"/>
        <dbReference type="ChEBI" id="CHEBI:132124"/>
    </reaction>
</comment>
<accession>A0ABM6RVQ8</accession>
<proteinExistence type="inferred from homology"/>
<dbReference type="InterPro" id="IPR038430">
    <property type="entry name" value="NDAH_ubi_oxred_su3_sf"/>
</dbReference>
<dbReference type="PANTHER" id="PTHR11058:SF9">
    <property type="entry name" value="NADH-UBIQUINONE OXIDOREDUCTASE CHAIN 3"/>
    <property type="match status" value="1"/>
</dbReference>
<gene>
    <name evidence="9" type="ORF">BXT84_03540</name>
</gene>